<dbReference type="KEGG" id="hlc:CHINAEXTREME11785"/>
<dbReference type="RefSeq" id="WP_007142731.1">
    <property type="nucleotide sequence ID" value="NZ_AOLZ01000050.1"/>
</dbReference>
<dbReference type="EMBL" id="CP019285">
    <property type="protein sequence ID" value="APW98421.1"/>
    <property type="molecule type" value="Genomic_DNA"/>
</dbReference>
<organism evidence="2 3">
    <name type="scientific">Natronobacterium lacisalsi AJ5</name>
    <dbReference type="NCBI Taxonomy" id="358396"/>
    <lineage>
        <taxon>Archaea</taxon>
        <taxon>Methanobacteriati</taxon>
        <taxon>Methanobacteriota</taxon>
        <taxon>Stenosarchaea group</taxon>
        <taxon>Halobacteria</taxon>
        <taxon>Halobacteriales</taxon>
        <taxon>Natrialbaceae</taxon>
        <taxon>Natronobacterium</taxon>
    </lineage>
</organism>
<dbReference type="Proteomes" id="UP000186547">
    <property type="component" value="Chromosome"/>
</dbReference>
<keyword evidence="3" id="KW-1185">Reference proteome</keyword>
<dbReference type="AlphaFoldDB" id="M0LGJ0"/>
<evidence type="ECO:0000313" key="3">
    <source>
        <dbReference type="Proteomes" id="UP000011555"/>
    </source>
</evidence>
<dbReference type="GeneID" id="30921815"/>
<protein>
    <submittedName>
        <fullName evidence="2">Uncharacterized protein</fullName>
    </submittedName>
</protein>
<evidence type="ECO:0000313" key="2">
    <source>
        <dbReference type="EMBL" id="EMA31105.1"/>
    </source>
</evidence>
<name>M0LGJ0_NATLA</name>
<dbReference type="eggNOG" id="arCOG13296">
    <property type="taxonomic scope" value="Archaea"/>
</dbReference>
<evidence type="ECO:0000313" key="4">
    <source>
        <dbReference type="Proteomes" id="UP000186547"/>
    </source>
</evidence>
<dbReference type="Proteomes" id="UP000011555">
    <property type="component" value="Unassembled WGS sequence"/>
</dbReference>
<accession>M0LGJ0</accession>
<proteinExistence type="predicted"/>
<evidence type="ECO:0000313" key="1">
    <source>
        <dbReference type="EMBL" id="APW98421.1"/>
    </source>
</evidence>
<dbReference type="EMBL" id="AOLZ01000050">
    <property type="protein sequence ID" value="EMA31105.1"/>
    <property type="molecule type" value="Genomic_DNA"/>
</dbReference>
<reference evidence="1 4" key="1">
    <citation type="journal article" date="2011" name="J. Bacteriol.">
        <title>Genome sequence of Halobiforma lacisalsi AJ5, an extremely halophilic archaeon which harbors a bop gene.</title>
        <authorList>
            <person name="Jiang X."/>
            <person name="Wang S."/>
            <person name="Cheng H."/>
            <person name="Huo Y."/>
            <person name="Zhang X."/>
            <person name="Zhu X."/>
            <person name="Han X."/>
            <person name="Ni P."/>
            <person name="Wu M."/>
        </authorList>
    </citation>
    <scope>NUCLEOTIDE SEQUENCE [LARGE SCALE GENOMIC DNA]</scope>
    <source>
        <strain evidence="1 4">AJ5</strain>
    </source>
</reference>
<reference evidence="2 3" key="2">
    <citation type="journal article" date="2014" name="PLoS Genet.">
        <title>Phylogenetically driven sequencing of extremely halophilic archaea reveals strategies for static and dynamic osmo-response.</title>
        <authorList>
            <person name="Becker E.A."/>
            <person name="Seitzer P.M."/>
            <person name="Tritt A."/>
            <person name="Larsen D."/>
            <person name="Krusor M."/>
            <person name="Yao A.I."/>
            <person name="Wu D."/>
            <person name="Madern D."/>
            <person name="Eisen J.A."/>
            <person name="Darling A.E."/>
            <person name="Facciotti M.T."/>
        </authorList>
    </citation>
    <scope>NUCLEOTIDE SEQUENCE [LARGE SCALE GENOMIC DNA]</scope>
    <source>
        <strain evidence="2 3">AJ5</strain>
    </source>
</reference>
<sequence>MAADSNTGDPSFEDELETLILTAFARGDAIEGQWDIEVPVSSAPDWSITVEKRLSEADSPHESTFLDD</sequence>
<dbReference type="STRING" id="358396.CHINAEXTREME_11785"/>
<gene>
    <name evidence="2" type="ORF">C445_15116</name>
    <name evidence="1" type="ORF">CHINAEXTREME_11785</name>
</gene>
<reference evidence="1" key="3">
    <citation type="submission" date="2017-01" db="EMBL/GenBank/DDBJ databases">
        <authorList>
            <person name="Mah S.A."/>
            <person name="Swanson W.J."/>
            <person name="Moy G.W."/>
            <person name="Vacquier V.D."/>
        </authorList>
    </citation>
    <scope>NUCLEOTIDE SEQUENCE</scope>
    <source>
        <strain evidence="1">AJ5</strain>
    </source>
</reference>